<keyword evidence="3" id="KW-1185">Reference proteome</keyword>
<evidence type="ECO:0000313" key="4">
    <source>
        <dbReference type="WBParaSite" id="OFLC_0001455601-mRNA-1"/>
    </source>
</evidence>
<proteinExistence type="predicted"/>
<reference evidence="4" key="2">
    <citation type="submission" date="2016-06" db="UniProtKB">
        <authorList>
            <consortium name="WormBaseParasite"/>
        </authorList>
    </citation>
    <scope>IDENTIFICATION</scope>
</reference>
<evidence type="ECO:0000313" key="2">
    <source>
        <dbReference type="EMBL" id="OZC12528.1"/>
    </source>
</evidence>
<dbReference type="Proteomes" id="UP000242913">
    <property type="component" value="Unassembled WGS sequence"/>
</dbReference>
<organism evidence="4">
    <name type="scientific">Onchocerca flexuosa</name>
    <dbReference type="NCBI Taxonomy" id="387005"/>
    <lineage>
        <taxon>Eukaryota</taxon>
        <taxon>Metazoa</taxon>
        <taxon>Ecdysozoa</taxon>
        <taxon>Nematoda</taxon>
        <taxon>Chromadorea</taxon>
        <taxon>Rhabditida</taxon>
        <taxon>Spirurina</taxon>
        <taxon>Spiruromorpha</taxon>
        <taxon>Filarioidea</taxon>
        <taxon>Onchocercidae</taxon>
        <taxon>Onchocerca</taxon>
    </lineage>
</organism>
<reference evidence="2 3" key="1">
    <citation type="submission" date="2015-12" db="EMBL/GenBank/DDBJ databases">
        <title>Draft genome of the nematode, Onchocerca flexuosa.</title>
        <authorList>
            <person name="Mitreva M."/>
        </authorList>
    </citation>
    <scope>NUCLEOTIDE SEQUENCE [LARGE SCALE GENOMIC DNA]</scope>
    <source>
        <strain evidence="2">Red Deer</strain>
    </source>
</reference>
<accession>A0A183I486</accession>
<dbReference type="EMBL" id="KZ269977">
    <property type="protein sequence ID" value="OZC12528.1"/>
    <property type="molecule type" value="Genomic_DNA"/>
</dbReference>
<protein>
    <submittedName>
        <fullName evidence="2 4">Uncharacterized protein</fullName>
    </submittedName>
</protein>
<evidence type="ECO:0000313" key="3">
    <source>
        <dbReference type="Proteomes" id="UP000242913"/>
    </source>
</evidence>
<evidence type="ECO:0000256" key="1">
    <source>
        <dbReference type="SAM" id="MobiDB-lite"/>
    </source>
</evidence>
<feature type="compositionally biased region" description="Basic and acidic residues" evidence="1">
    <location>
        <begin position="29"/>
        <end position="38"/>
    </location>
</feature>
<gene>
    <name evidence="2" type="ORF">X798_00159</name>
</gene>
<sequence length="93" mass="11030">MQLVIEESYDDTYRGDDIGTNIDQNGQGKKQEYKKESDKTVNEKDAAILLSTDNFIQQQSIIIRGKERRRMKRTRMELRRPLLVEMQLRIILD</sequence>
<name>A0A183I486_9BILA</name>
<dbReference type="WBParaSite" id="OFLC_0001455601-mRNA-1">
    <property type="protein sequence ID" value="OFLC_0001455601-mRNA-1"/>
    <property type="gene ID" value="OFLC_0001455601"/>
</dbReference>
<feature type="region of interest" description="Disordered" evidence="1">
    <location>
        <begin position="15"/>
        <end position="38"/>
    </location>
</feature>
<dbReference type="AlphaFoldDB" id="A0A183I486"/>